<sequence>MLLLLRRPACSGGVVASVVARVGVGTSGLVGPRLALRCMTRRIVGGRRRATHADDLVGVIVHGRGHGRRHRSVRLVFIPRFAAHYTFGADDLALAARQRLRLVRVGFSELRNTLNSRMSMSVSKSTVGSNSEASLLRIEISSGAATRDRPPSAIAGVPFSPRGPFCRRAFLAGPRAVHACARCRCLSSRGLFRLFVWRSPSGAGVGKRNGQKKQRLGQFSRKAPARCCAFVWSQMASIIRRPFAAGQKRQSFFPSCGPAFCRGRRRKKKRHAGCTGCAVLSCIGRPPPRSSSCRRGTTFLVCLGRLANESFVFFPDSLRLLRPRRPLLWCLALSRFFPFFFPAATARHAVGECAGRRAREAPASVGAARPHQGQTPGRESKKPWG</sequence>
<evidence type="ECO:0000313" key="3">
    <source>
        <dbReference type="Proteomes" id="UP000202511"/>
    </source>
</evidence>
<dbReference type="KEGG" id="vg:23463050"/>
<feature type="region of interest" description="Disordered" evidence="1">
    <location>
        <begin position="360"/>
        <end position="385"/>
    </location>
</feature>
<reference evidence="2 3" key="1">
    <citation type="journal article" date="2015" name="Parasitol. Res.">
        <title>Viruses in close associations with free-living amoebae.</title>
        <authorList>
            <person name="Scheid P."/>
        </authorList>
    </citation>
    <scope>NUCLEOTIDE SEQUENCE [LARGE SCALE GENOMIC DNA]</scope>
    <source>
        <strain evidence="2">KlaHel</strain>
    </source>
</reference>
<organism evidence="2 3">
    <name type="scientific">Pandoravirus inopinatum</name>
    <dbReference type="NCBI Taxonomy" id="1605721"/>
    <lineage>
        <taxon>Viruses</taxon>
        <taxon>Pandoravirus</taxon>
    </lineage>
</organism>
<dbReference type="GeneID" id="23463050"/>
<dbReference type="RefSeq" id="YP_009120368.1">
    <property type="nucleotide sequence ID" value="NC_026440.1"/>
</dbReference>
<proteinExistence type="predicted"/>
<accession>A0A0B5IZ23</accession>
<evidence type="ECO:0000313" key="2">
    <source>
        <dbReference type="EMBL" id="AJF98133.1"/>
    </source>
</evidence>
<name>A0A0B5IZ23_9VIRU</name>
<protein>
    <submittedName>
        <fullName evidence="2">Uncharacterized protein</fullName>
    </submittedName>
</protein>
<evidence type="ECO:0000256" key="1">
    <source>
        <dbReference type="SAM" id="MobiDB-lite"/>
    </source>
</evidence>
<dbReference type="Proteomes" id="UP000202511">
    <property type="component" value="Segment"/>
</dbReference>
<dbReference type="EMBL" id="KP136319">
    <property type="protein sequence ID" value="AJF98133.1"/>
    <property type="molecule type" value="Genomic_DNA"/>
</dbReference>